<organism evidence="1 2">
    <name type="scientific">Albibacterium profundi</name>
    <dbReference type="NCBI Taxonomy" id="3134906"/>
    <lineage>
        <taxon>Bacteria</taxon>
        <taxon>Pseudomonadati</taxon>
        <taxon>Bacteroidota</taxon>
        <taxon>Sphingobacteriia</taxon>
        <taxon>Sphingobacteriales</taxon>
        <taxon>Sphingobacteriaceae</taxon>
        <taxon>Albibacterium</taxon>
    </lineage>
</organism>
<reference evidence="1 2" key="1">
    <citation type="submission" date="2024-04" db="EMBL/GenBank/DDBJ databases">
        <title>Albibacterium profundi sp. nov., isolated from sediment of the Challenger Deep of Mariana Trench.</title>
        <authorList>
            <person name="Wang Y."/>
        </authorList>
    </citation>
    <scope>NUCLEOTIDE SEQUENCE [LARGE SCALE GENOMIC DNA]</scope>
    <source>
        <strain evidence="1 2">RHL897</strain>
    </source>
</reference>
<dbReference type="RefSeq" id="WP_375557644.1">
    <property type="nucleotide sequence ID" value="NZ_JBBVGT010000002.1"/>
</dbReference>
<dbReference type="Proteomes" id="UP001580928">
    <property type="component" value="Unassembled WGS sequence"/>
</dbReference>
<dbReference type="EMBL" id="JBBVGT010000002">
    <property type="protein sequence ID" value="MFB5946115.1"/>
    <property type="molecule type" value="Genomic_DNA"/>
</dbReference>
<gene>
    <name evidence="1" type="ORF">WKR92_09750</name>
</gene>
<keyword evidence="2" id="KW-1185">Reference proteome</keyword>
<proteinExistence type="predicted"/>
<name>A0ABV5CHM5_9SPHI</name>
<comment type="caution">
    <text evidence="1">The sequence shown here is derived from an EMBL/GenBank/DDBJ whole genome shotgun (WGS) entry which is preliminary data.</text>
</comment>
<sequence length="69" mass="8011">MRITFENESLNTEVSLSDGTLTADGEISIHVSSEDGEATHYFQSFKEFDDFYHAVDTYRDRMKDHFGLR</sequence>
<evidence type="ECO:0000313" key="2">
    <source>
        <dbReference type="Proteomes" id="UP001580928"/>
    </source>
</evidence>
<accession>A0ABV5CHM5</accession>
<protein>
    <submittedName>
        <fullName evidence="1">Uncharacterized protein</fullName>
    </submittedName>
</protein>
<evidence type="ECO:0000313" key="1">
    <source>
        <dbReference type="EMBL" id="MFB5946115.1"/>
    </source>
</evidence>